<keyword evidence="1" id="KW-0812">Transmembrane</keyword>
<accession>X1C8G2</accession>
<feature type="non-terminal residue" evidence="2">
    <location>
        <position position="45"/>
    </location>
</feature>
<dbReference type="AlphaFoldDB" id="X1C8G2"/>
<name>X1C8G2_9ZZZZ</name>
<protein>
    <submittedName>
        <fullName evidence="2">Uncharacterized protein</fullName>
    </submittedName>
</protein>
<sequence length="45" mass="5130">MLNLNFVPDDYIRSNESRRTNLMYLVLLVVVMAGLGGSFVTIKIR</sequence>
<evidence type="ECO:0000313" key="2">
    <source>
        <dbReference type="EMBL" id="GAH03662.1"/>
    </source>
</evidence>
<evidence type="ECO:0000256" key="1">
    <source>
        <dbReference type="SAM" id="Phobius"/>
    </source>
</evidence>
<keyword evidence="1" id="KW-1133">Transmembrane helix</keyword>
<dbReference type="EMBL" id="BART01024382">
    <property type="protein sequence ID" value="GAH03662.1"/>
    <property type="molecule type" value="Genomic_DNA"/>
</dbReference>
<feature type="transmembrane region" description="Helical" evidence="1">
    <location>
        <begin position="22"/>
        <end position="42"/>
    </location>
</feature>
<gene>
    <name evidence="2" type="ORF">S01H4_44060</name>
</gene>
<organism evidence="2">
    <name type="scientific">marine sediment metagenome</name>
    <dbReference type="NCBI Taxonomy" id="412755"/>
    <lineage>
        <taxon>unclassified sequences</taxon>
        <taxon>metagenomes</taxon>
        <taxon>ecological metagenomes</taxon>
    </lineage>
</organism>
<reference evidence="2" key="1">
    <citation type="journal article" date="2014" name="Front. Microbiol.">
        <title>High frequency of phylogenetically diverse reductive dehalogenase-homologous genes in deep subseafloor sedimentary metagenomes.</title>
        <authorList>
            <person name="Kawai M."/>
            <person name="Futagami T."/>
            <person name="Toyoda A."/>
            <person name="Takaki Y."/>
            <person name="Nishi S."/>
            <person name="Hori S."/>
            <person name="Arai W."/>
            <person name="Tsubouchi T."/>
            <person name="Morono Y."/>
            <person name="Uchiyama I."/>
            <person name="Ito T."/>
            <person name="Fujiyama A."/>
            <person name="Inagaki F."/>
            <person name="Takami H."/>
        </authorList>
    </citation>
    <scope>NUCLEOTIDE SEQUENCE</scope>
    <source>
        <strain evidence="2">Expedition CK06-06</strain>
    </source>
</reference>
<proteinExistence type="predicted"/>
<comment type="caution">
    <text evidence="2">The sequence shown here is derived from an EMBL/GenBank/DDBJ whole genome shotgun (WGS) entry which is preliminary data.</text>
</comment>
<keyword evidence="1" id="KW-0472">Membrane</keyword>